<dbReference type="EMBL" id="MLJW01000070">
    <property type="protein sequence ID" value="OIR02991.1"/>
    <property type="molecule type" value="Genomic_DNA"/>
</dbReference>
<accession>A0A1J5S3Z8</accession>
<evidence type="ECO:0000313" key="3">
    <source>
        <dbReference type="EMBL" id="OIR02991.1"/>
    </source>
</evidence>
<name>A0A1J5S3Z8_9ZZZZ</name>
<feature type="compositionally biased region" description="Basic residues" evidence="1">
    <location>
        <begin position="325"/>
        <end position="337"/>
    </location>
</feature>
<dbReference type="AlphaFoldDB" id="A0A1J5S3Z8"/>
<feature type="compositionally biased region" description="Polar residues" evidence="1">
    <location>
        <begin position="308"/>
        <end position="320"/>
    </location>
</feature>
<sequence length="345" mass="38326">MKNINWKKRITQTVWLLIGVGTIVLFGAAIQKKNHRKCDDVKIEITGAEKDVFIDEKDVMDLINSNGNIIGKDLSAINLKALEAALKKNMWVNNAEMFFDNNQLLHINIEERQPVARVFSADGSSFYVDSSDVRLPLSDKLSARVPVFTNFPSNKEILSEPDSEMLCNVVKLGKFIVADSFWMAQVSQIAILPNAGFEMIPTIGDQVIELGNADDLENKFGRLYSFYKQAWLQNGMNKYEKIDVQFDDQVVAVKRGVGKTLTDSVKAKQLMASVGKDSVQVAPKLPINVAPLKPNKTENPVNKNVIANKQNKVNNKSLSVSHGAVRPKKVAANKAKPKAVMTKDQ</sequence>
<protein>
    <recommendedName>
        <fullName evidence="4">Cell division protein FtsQ</fullName>
    </recommendedName>
</protein>
<reference evidence="3" key="1">
    <citation type="submission" date="2016-10" db="EMBL/GenBank/DDBJ databases">
        <title>Sequence of Gallionella enrichment culture.</title>
        <authorList>
            <person name="Poehlein A."/>
            <person name="Muehling M."/>
            <person name="Daniel R."/>
        </authorList>
    </citation>
    <scope>NUCLEOTIDE SEQUENCE</scope>
</reference>
<evidence type="ECO:0000256" key="2">
    <source>
        <dbReference type="SAM" id="Phobius"/>
    </source>
</evidence>
<organism evidence="3">
    <name type="scientific">mine drainage metagenome</name>
    <dbReference type="NCBI Taxonomy" id="410659"/>
    <lineage>
        <taxon>unclassified sequences</taxon>
        <taxon>metagenomes</taxon>
        <taxon>ecological metagenomes</taxon>
    </lineage>
</organism>
<evidence type="ECO:0000256" key="1">
    <source>
        <dbReference type="SAM" id="MobiDB-lite"/>
    </source>
</evidence>
<gene>
    <name evidence="3" type="ORF">GALL_149910</name>
</gene>
<keyword evidence="2" id="KW-0812">Transmembrane</keyword>
<keyword evidence="2" id="KW-0472">Membrane</keyword>
<evidence type="ECO:0008006" key="4">
    <source>
        <dbReference type="Google" id="ProtNLM"/>
    </source>
</evidence>
<feature type="region of interest" description="Disordered" evidence="1">
    <location>
        <begin position="308"/>
        <end position="345"/>
    </location>
</feature>
<comment type="caution">
    <text evidence="3">The sequence shown here is derived from an EMBL/GenBank/DDBJ whole genome shotgun (WGS) entry which is preliminary data.</text>
</comment>
<feature type="transmembrane region" description="Helical" evidence="2">
    <location>
        <begin position="12"/>
        <end position="30"/>
    </location>
</feature>
<proteinExistence type="predicted"/>
<keyword evidence="2" id="KW-1133">Transmembrane helix</keyword>